<gene>
    <name evidence="3" type="ORF">SAMN05421824_1709</name>
</gene>
<dbReference type="STRING" id="419940.SAMN05421824_1709"/>
<evidence type="ECO:0000259" key="2">
    <source>
        <dbReference type="Pfam" id="PF13439"/>
    </source>
</evidence>
<organism evidence="3 4">
    <name type="scientific">Hyunsoonleella jejuensis</name>
    <dbReference type="NCBI Taxonomy" id="419940"/>
    <lineage>
        <taxon>Bacteria</taxon>
        <taxon>Pseudomonadati</taxon>
        <taxon>Bacteroidota</taxon>
        <taxon>Flavobacteriia</taxon>
        <taxon>Flavobacteriales</taxon>
        <taxon>Flavobacteriaceae</taxon>
    </lineage>
</organism>
<evidence type="ECO:0000259" key="1">
    <source>
        <dbReference type="Pfam" id="PF00534"/>
    </source>
</evidence>
<dbReference type="OrthoDB" id="798298at2"/>
<proteinExistence type="predicted"/>
<evidence type="ECO:0000313" key="4">
    <source>
        <dbReference type="Proteomes" id="UP000198999"/>
    </source>
</evidence>
<feature type="domain" description="Glycosyl transferase family 1" evidence="1">
    <location>
        <begin position="193"/>
        <end position="357"/>
    </location>
</feature>
<accession>A0A1H9G731</accession>
<dbReference type="Gene3D" id="3.40.50.2000">
    <property type="entry name" value="Glycogen Phosphorylase B"/>
    <property type="match status" value="2"/>
</dbReference>
<sequence length="381" mass="43510">MTLGILIYSLAGGGAERVVSHLLSFCIANKIEVHLILMNDTIKYEVPQNINIHFIEKSNSNESGINKTLKIPFLAFKYAKLIKKLGITHSLGFLTRPSFINIISINLTKHSFKIITNERAYPSLQYGYKNFQSFFNKRMIKLLYKKSHLVISNSQGNANDLIENFGVPKDKMRVIHNPIDLEKINTIKPITNFFDEKSFNIVTLGRLTKGKNHTMLIEAVYRTKNSSIKLYIFGLGELQNELEVLIDKLNLKNQVKLMGFDPNPYKYLKSADLFIFGSNHEGFPNVLLEAMSCGLPILSTNCKSGPDEIMELKDLKDDIMLTDYGILVPTNDVRLMTKGINYFKSNKGFLKSCKRNVLKRSNDFKKNKVLNEYINVIRESH</sequence>
<dbReference type="CDD" id="cd03811">
    <property type="entry name" value="GT4_GT28_WabH-like"/>
    <property type="match status" value="1"/>
</dbReference>
<dbReference type="SUPFAM" id="SSF53756">
    <property type="entry name" value="UDP-Glycosyltransferase/glycogen phosphorylase"/>
    <property type="match status" value="1"/>
</dbReference>
<dbReference type="EMBL" id="FOFN01000002">
    <property type="protein sequence ID" value="SEQ45946.1"/>
    <property type="molecule type" value="Genomic_DNA"/>
</dbReference>
<feature type="domain" description="Glycosyltransferase subfamily 4-like N-terminal" evidence="2">
    <location>
        <begin position="13"/>
        <end position="183"/>
    </location>
</feature>
<dbReference type="AlphaFoldDB" id="A0A1H9G731"/>
<reference evidence="3 4" key="1">
    <citation type="submission" date="2016-10" db="EMBL/GenBank/DDBJ databases">
        <authorList>
            <person name="de Groot N.N."/>
        </authorList>
    </citation>
    <scope>NUCLEOTIDE SEQUENCE [LARGE SCALE GENOMIC DNA]</scope>
    <source>
        <strain evidence="3 4">DSM 21035</strain>
    </source>
</reference>
<name>A0A1H9G731_9FLAO</name>
<dbReference type="PANTHER" id="PTHR12526">
    <property type="entry name" value="GLYCOSYLTRANSFERASE"/>
    <property type="match status" value="1"/>
</dbReference>
<dbReference type="RefSeq" id="WP_092579179.1">
    <property type="nucleotide sequence ID" value="NZ_FOFN01000002.1"/>
</dbReference>
<dbReference type="Proteomes" id="UP000198999">
    <property type="component" value="Unassembled WGS sequence"/>
</dbReference>
<dbReference type="InterPro" id="IPR028098">
    <property type="entry name" value="Glyco_trans_4-like_N"/>
</dbReference>
<dbReference type="Pfam" id="PF13439">
    <property type="entry name" value="Glyco_transf_4"/>
    <property type="match status" value="1"/>
</dbReference>
<keyword evidence="4" id="KW-1185">Reference proteome</keyword>
<evidence type="ECO:0000313" key="3">
    <source>
        <dbReference type="EMBL" id="SEQ45946.1"/>
    </source>
</evidence>
<dbReference type="Pfam" id="PF00534">
    <property type="entry name" value="Glycos_transf_1"/>
    <property type="match status" value="1"/>
</dbReference>
<dbReference type="PANTHER" id="PTHR12526:SF630">
    <property type="entry name" value="GLYCOSYLTRANSFERASE"/>
    <property type="match status" value="1"/>
</dbReference>
<keyword evidence="3" id="KW-0808">Transferase</keyword>
<dbReference type="InterPro" id="IPR001296">
    <property type="entry name" value="Glyco_trans_1"/>
</dbReference>
<protein>
    <submittedName>
        <fullName evidence="3">N-acetylgalactosamine-N,N'-diacetylbacillosaminyl-diphospho-undecaprenol 4-alpha-N-acetylgalactosaminyltransferase</fullName>
    </submittedName>
</protein>
<dbReference type="GO" id="GO:0016757">
    <property type="term" value="F:glycosyltransferase activity"/>
    <property type="evidence" value="ECO:0007669"/>
    <property type="project" value="InterPro"/>
</dbReference>